<sequence length="113" mass="12567">MRTSKGNRVKDGEMYYLPLAELATGEKGTAGNKTDDVLGETLLLLPTAAAEINEKTDSLTNSGTSSTSRLTHKYMVEYIFLLSVPNSHLLQTTMSLKLQKFHSLTRCFKLKRV</sequence>
<reference evidence="2" key="1">
    <citation type="submission" date="2025-08" db="UniProtKB">
        <authorList>
            <consortium name="RefSeq"/>
        </authorList>
    </citation>
    <scope>IDENTIFICATION</scope>
    <source>
        <tissue evidence="2">Muscle</tissue>
    </source>
</reference>
<dbReference type="RefSeq" id="XP_022241781.1">
    <property type="nucleotide sequence ID" value="XM_022386073.1"/>
</dbReference>
<evidence type="ECO:0000313" key="1">
    <source>
        <dbReference type="Proteomes" id="UP000694941"/>
    </source>
</evidence>
<dbReference type="Proteomes" id="UP000694941">
    <property type="component" value="Unplaced"/>
</dbReference>
<keyword evidence="1" id="KW-1185">Reference proteome</keyword>
<proteinExistence type="predicted"/>
<organism evidence="1 2">
    <name type="scientific">Limulus polyphemus</name>
    <name type="common">Atlantic horseshoe crab</name>
    <dbReference type="NCBI Taxonomy" id="6850"/>
    <lineage>
        <taxon>Eukaryota</taxon>
        <taxon>Metazoa</taxon>
        <taxon>Ecdysozoa</taxon>
        <taxon>Arthropoda</taxon>
        <taxon>Chelicerata</taxon>
        <taxon>Merostomata</taxon>
        <taxon>Xiphosura</taxon>
        <taxon>Limulidae</taxon>
        <taxon>Limulus</taxon>
    </lineage>
</organism>
<protein>
    <submittedName>
        <fullName evidence="2">Uncharacterized protein LOC111085802</fullName>
    </submittedName>
</protein>
<evidence type="ECO:0000313" key="2">
    <source>
        <dbReference type="RefSeq" id="XP_022241781.1"/>
    </source>
</evidence>
<accession>A0ABM1SDS6</accession>
<dbReference type="GeneID" id="111085802"/>
<gene>
    <name evidence="2" type="primary">LOC111085802</name>
</gene>
<name>A0ABM1SDS6_LIMPO</name>